<accession>A0A2V3IZD2</accession>
<feature type="region of interest" description="Disordered" evidence="2">
    <location>
        <begin position="1"/>
        <end position="21"/>
    </location>
</feature>
<protein>
    <submittedName>
        <fullName evidence="3">Uncharacterized protein</fullName>
    </submittedName>
</protein>
<evidence type="ECO:0000256" key="2">
    <source>
        <dbReference type="SAM" id="MobiDB-lite"/>
    </source>
</evidence>
<feature type="region of interest" description="Disordered" evidence="2">
    <location>
        <begin position="279"/>
        <end position="303"/>
    </location>
</feature>
<sequence>MGSQLPHPDDTAPSPVAPPAAAALHPSALRTRRVLEAAASARKDVSSFVTNLTSPKPPRAPTSAKNARRRSLVPVDDSFRTRLTELEQQLAERDGALLQLKKQLGRALIKARHVQQQRDTSHAKLAPLAASIRKQHAALLVSHTTCATLVDEVVACIDVMRTECDFHAQTNRFRSAVEDVVSALELAKTKLAQPLPTLLHPDVVDDDDTKSVASFASSLGDDRDAHIDTLVELVQLLESRISTSVAPNVSQLVLRAKRTINYARDPEHSHSRLTTALSENGNHKQHPDRMHSSSAPDSEQSRLDDANKQLHDMNARVSALQKLAERAVKSDEILAKNIQLEAQLGAAKKTIQRLLQKRCSTSNSNRFAPVSTSDRAALPTFRHTADASSLPVPPPPPSDTVRRILDWRKRAYENQAMPPSAASAAAPGAVVAGAAGSVGADRRSLVEPDIGAANDVNSVVDSFGSISAQSMPVQGFLKRRDSFLSAGGISTAGEEIMLANGRNPFASSRAAHRVDGLRGLLG</sequence>
<keyword evidence="1" id="KW-0175">Coiled coil</keyword>
<evidence type="ECO:0000256" key="1">
    <source>
        <dbReference type="SAM" id="Coils"/>
    </source>
</evidence>
<feature type="compositionally biased region" description="Basic and acidic residues" evidence="2">
    <location>
        <begin position="281"/>
        <end position="291"/>
    </location>
</feature>
<reference evidence="3 4" key="1">
    <citation type="journal article" date="2018" name="Mol. Biol. Evol.">
        <title>Analysis of the draft genome of the red seaweed Gracilariopsis chorda provides insights into genome size evolution in Rhodophyta.</title>
        <authorList>
            <person name="Lee J."/>
            <person name="Yang E.C."/>
            <person name="Graf L."/>
            <person name="Yang J.H."/>
            <person name="Qiu H."/>
            <person name="Zel Zion U."/>
            <person name="Chan C.X."/>
            <person name="Stephens T.G."/>
            <person name="Weber A.P.M."/>
            <person name="Boo G.H."/>
            <person name="Boo S.M."/>
            <person name="Kim K.M."/>
            <person name="Shin Y."/>
            <person name="Jung M."/>
            <person name="Lee S.J."/>
            <person name="Yim H.S."/>
            <person name="Lee J.H."/>
            <person name="Bhattacharya D."/>
            <person name="Yoon H.S."/>
        </authorList>
    </citation>
    <scope>NUCLEOTIDE SEQUENCE [LARGE SCALE GENOMIC DNA]</scope>
    <source>
        <strain evidence="3 4">SKKU-2015</strain>
        <tissue evidence="3">Whole body</tissue>
    </source>
</reference>
<keyword evidence="4" id="KW-1185">Reference proteome</keyword>
<evidence type="ECO:0000313" key="4">
    <source>
        <dbReference type="Proteomes" id="UP000247409"/>
    </source>
</evidence>
<dbReference type="EMBL" id="NBIV01000024">
    <property type="protein sequence ID" value="PXF47449.1"/>
    <property type="molecule type" value="Genomic_DNA"/>
</dbReference>
<dbReference type="OrthoDB" id="10638426at2759"/>
<organism evidence="3 4">
    <name type="scientific">Gracilariopsis chorda</name>
    <dbReference type="NCBI Taxonomy" id="448386"/>
    <lineage>
        <taxon>Eukaryota</taxon>
        <taxon>Rhodophyta</taxon>
        <taxon>Florideophyceae</taxon>
        <taxon>Rhodymeniophycidae</taxon>
        <taxon>Gracilariales</taxon>
        <taxon>Gracilariaceae</taxon>
        <taxon>Gracilariopsis</taxon>
    </lineage>
</organism>
<proteinExistence type="predicted"/>
<comment type="caution">
    <text evidence="3">The sequence shown here is derived from an EMBL/GenBank/DDBJ whole genome shotgun (WGS) entry which is preliminary data.</text>
</comment>
<dbReference type="AlphaFoldDB" id="A0A2V3IZD2"/>
<gene>
    <name evidence="3" type="ORF">BWQ96_02780</name>
</gene>
<evidence type="ECO:0000313" key="3">
    <source>
        <dbReference type="EMBL" id="PXF47449.1"/>
    </source>
</evidence>
<feature type="region of interest" description="Disordered" evidence="2">
    <location>
        <begin position="45"/>
        <end position="71"/>
    </location>
</feature>
<feature type="coiled-coil region" evidence="1">
    <location>
        <begin position="303"/>
        <end position="357"/>
    </location>
</feature>
<name>A0A2V3IZD2_9FLOR</name>
<dbReference type="Proteomes" id="UP000247409">
    <property type="component" value="Unassembled WGS sequence"/>
</dbReference>